<evidence type="ECO:0000313" key="1">
    <source>
        <dbReference type="EMBL" id="SJN38626.1"/>
    </source>
</evidence>
<sequence>MILTSPSGARLDLSVAGYEFPRTRSDWPDTVGAAWRDDGDGARESLREWRSRLDAVVKPRDDDANWLLVRIDATAGGERREATLPCLTTTEARELAAFLLRAPAGADFAPIEPNLRVRVVDRTHGRTELRFGVALDGDVRPGRLDVGVAMPTPELAAAVEHWNAQLAMYPPR</sequence>
<dbReference type="RefSeq" id="WP_087138101.1">
    <property type="nucleotide sequence ID" value="NZ_FUKR01000061.1"/>
</dbReference>
<evidence type="ECO:0000313" key="2">
    <source>
        <dbReference type="Proteomes" id="UP000196778"/>
    </source>
</evidence>
<gene>
    <name evidence="1" type="ORF">FM119_11045</name>
</gene>
<dbReference type="EMBL" id="FUKR01000061">
    <property type="protein sequence ID" value="SJN38626.1"/>
    <property type="molecule type" value="Genomic_DNA"/>
</dbReference>
<dbReference type="Pfam" id="PF24716">
    <property type="entry name" value="WapI"/>
    <property type="match status" value="1"/>
</dbReference>
<name>A0A1R4K312_9MICO</name>
<dbReference type="AlphaFoldDB" id="A0A1R4K312"/>
<dbReference type="InterPro" id="IPR056510">
    <property type="entry name" value="WapI"/>
</dbReference>
<organism evidence="1 2">
    <name type="scientific">Mycetocola reblochoni REB411</name>
    <dbReference type="NCBI Taxonomy" id="1255698"/>
    <lineage>
        <taxon>Bacteria</taxon>
        <taxon>Bacillati</taxon>
        <taxon>Actinomycetota</taxon>
        <taxon>Actinomycetes</taxon>
        <taxon>Micrococcales</taxon>
        <taxon>Microbacteriaceae</taxon>
        <taxon>Mycetocola</taxon>
    </lineage>
</organism>
<accession>A0A1R4K312</accession>
<keyword evidence="2" id="KW-1185">Reference proteome</keyword>
<dbReference type="Proteomes" id="UP000196778">
    <property type="component" value="Unassembled WGS sequence"/>
</dbReference>
<protein>
    <submittedName>
        <fullName evidence="1">Uncharacterized protein</fullName>
    </submittedName>
</protein>
<reference evidence="2" key="1">
    <citation type="submission" date="2017-02" db="EMBL/GenBank/DDBJ databases">
        <authorList>
            <person name="Dridi B."/>
        </authorList>
    </citation>
    <scope>NUCLEOTIDE SEQUENCE [LARGE SCALE GENOMIC DNA]</scope>
    <source>
        <strain evidence="2">EB411</strain>
    </source>
</reference>
<proteinExistence type="predicted"/>